<name>A0AAD4P2P7_PERFH</name>
<dbReference type="InterPro" id="IPR036758">
    <property type="entry name" value="At5g01610-like"/>
</dbReference>
<evidence type="ECO:0000313" key="2">
    <source>
        <dbReference type="EMBL" id="KAH6823961.1"/>
    </source>
</evidence>
<evidence type="ECO:0000313" key="3">
    <source>
        <dbReference type="Proteomes" id="UP001190926"/>
    </source>
</evidence>
<dbReference type="EMBL" id="SDAM02000556">
    <property type="protein sequence ID" value="KAH6823961.1"/>
    <property type="molecule type" value="Genomic_DNA"/>
</dbReference>
<sequence>MHSKIQKSVIVVVVLSLLFLSAAASTAYEVIQDYDFPVGILPKGVTQYDLDDSTGKFKAYMNGSCSFSLEGSYQLRYNSVISGYIYKDKLTSLSGVSVKVLFVWLNIVEVRRKGDNLEFSVGIASAAFSIDNFFVCPQCGCGLDCNTLDEGFKEDPLVSSI</sequence>
<accession>A0AAD4P2P7</accession>
<comment type="caution">
    <text evidence="2">The sequence shown here is derived from an EMBL/GenBank/DDBJ whole genome shotgun (WGS) entry which is preliminary data.</text>
</comment>
<reference evidence="2 3" key="1">
    <citation type="journal article" date="2021" name="Nat. Commun.">
        <title>Incipient diploidization of the medicinal plant Perilla within 10,000 years.</title>
        <authorList>
            <person name="Zhang Y."/>
            <person name="Shen Q."/>
            <person name="Leng L."/>
            <person name="Zhang D."/>
            <person name="Chen S."/>
            <person name="Shi Y."/>
            <person name="Ning Z."/>
            <person name="Chen S."/>
        </authorList>
    </citation>
    <scope>NUCLEOTIDE SEQUENCE [LARGE SCALE GENOMIC DNA]</scope>
    <source>
        <strain evidence="3">cv. PC099</strain>
    </source>
</reference>
<proteinExistence type="predicted"/>
<dbReference type="SUPFAM" id="SSF141562">
    <property type="entry name" value="At5g01610-like"/>
    <property type="match status" value="1"/>
</dbReference>
<feature type="signal peptide" evidence="1">
    <location>
        <begin position="1"/>
        <end position="24"/>
    </location>
</feature>
<evidence type="ECO:0000256" key="1">
    <source>
        <dbReference type="SAM" id="SignalP"/>
    </source>
</evidence>
<dbReference type="InterPro" id="IPR007493">
    <property type="entry name" value="DUF538"/>
</dbReference>
<organism evidence="2 3">
    <name type="scientific">Perilla frutescens var. hirtella</name>
    <name type="common">Perilla citriodora</name>
    <name type="synonym">Perilla setoyensis</name>
    <dbReference type="NCBI Taxonomy" id="608512"/>
    <lineage>
        <taxon>Eukaryota</taxon>
        <taxon>Viridiplantae</taxon>
        <taxon>Streptophyta</taxon>
        <taxon>Embryophyta</taxon>
        <taxon>Tracheophyta</taxon>
        <taxon>Spermatophyta</taxon>
        <taxon>Magnoliopsida</taxon>
        <taxon>eudicotyledons</taxon>
        <taxon>Gunneridae</taxon>
        <taxon>Pentapetalae</taxon>
        <taxon>asterids</taxon>
        <taxon>lamiids</taxon>
        <taxon>Lamiales</taxon>
        <taxon>Lamiaceae</taxon>
        <taxon>Nepetoideae</taxon>
        <taxon>Elsholtzieae</taxon>
        <taxon>Perilla</taxon>
    </lineage>
</organism>
<dbReference type="PANTHER" id="PTHR31676:SF156">
    <property type="entry name" value="F22D16.19 PROTEIN"/>
    <property type="match status" value="1"/>
</dbReference>
<keyword evidence="1" id="KW-0732">Signal</keyword>
<gene>
    <name evidence="2" type="ORF">C2S53_016565</name>
</gene>
<dbReference type="Proteomes" id="UP001190926">
    <property type="component" value="Unassembled WGS sequence"/>
</dbReference>
<dbReference type="Pfam" id="PF04398">
    <property type="entry name" value="DUF538"/>
    <property type="match status" value="1"/>
</dbReference>
<protein>
    <submittedName>
        <fullName evidence="2">Pectinesterase</fullName>
    </submittedName>
</protein>
<keyword evidence="3" id="KW-1185">Reference proteome</keyword>
<dbReference type="PANTHER" id="PTHR31676">
    <property type="entry name" value="T31J12.3 PROTEIN-RELATED"/>
    <property type="match status" value="1"/>
</dbReference>
<dbReference type="AlphaFoldDB" id="A0AAD4P2P7"/>
<dbReference type="Gene3D" id="2.30.240.10">
    <property type="entry name" value="At5g01610-like"/>
    <property type="match status" value="1"/>
</dbReference>
<feature type="chain" id="PRO_5042138441" evidence="1">
    <location>
        <begin position="25"/>
        <end position="161"/>
    </location>
</feature>